<dbReference type="GO" id="GO:0005886">
    <property type="term" value="C:plasma membrane"/>
    <property type="evidence" value="ECO:0007669"/>
    <property type="project" value="UniProtKB-SubCell"/>
</dbReference>
<dbReference type="Gene3D" id="3.30.70.1430">
    <property type="entry name" value="Multidrug efflux transporter AcrB pore domain"/>
    <property type="match status" value="2"/>
</dbReference>
<feature type="transmembrane region" description="Helical" evidence="7">
    <location>
        <begin position="12"/>
        <end position="32"/>
    </location>
</feature>
<evidence type="ECO:0000256" key="7">
    <source>
        <dbReference type="SAM" id="Phobius"/>
    </source>
</evidence>
<dbReference type="Gene3D" id="1.20.1640.10">
    <property type="entry name" value="Multidrug efflux transporter AcrB transmembrane domain"/>
    <property type="match status" value="2"/>
</dbReference>
<dbReference type="Pfam" id="PF00873">
    <property type="entry name" value="ACR_tran"/>
    <property type="match status" value="1"/>
</dbReference>
<dbReference type="InterPro" id="IPR004763">
    <property type="entry name" value="CusA-like"/>
</dbReference>
<evidence type="ECO:0000256" key="3">
    <source>
        <dbReference type="ARBA" id="ARBA00022475"/>
    </source>
</evidence>
<gene>
    <name evidence="8" type="ORF">DP114_33240</name>
</gene>
<name>A0A856MPY6_9CYAN</name>
<geneLocation type="plasmid" evidence="9">
    <name>pboct1</name>
</geneLocation>
<sequence length="1041" mass="112267">MLNSIIKWAIARRWLVVLSAIILMFWIFRTIIQMPLDVFPSFAPPQVEIQTEAPGLAPEELESLVTLPIESAINGTPGITAVRSSSAAGISVVKVIFNWGTDIYQARQLVTERLQQAQSKLPSGVETPQISPTSSPIGTVLQYAFTSQSTPLMEVRRIVDWQVTNRLLAVPGVSQVVAYGGDSRQYQVLVDPEKLKAFNITLQNIVEAASAANVNAPGGYFITPDREKLIRGIGRIESIEELQQSVITSRNGTPIKLSDVTNVQIGAAIKRGDGTFNGQKAIIVMINKQPQADTPTVTRAIERAMEEIKAGLPKDVQVHPTFRQENYIDSSIENVREALVEGSIIVAIILIPFLMNWRNLAICLTALPLSLLIGVLALNWLGQGLNTMTLGGLAVAIGSAVDDAIVDAENVFRNLRENKYSPNPRPVLDVVFDGCQEVRDSVFGATIITIVVFSPIFALSGVEGSIFIPMGLGYLAAVLASSVTALTVTPALCAILLPYGNLPETEPWVARFFKKLYHPLLTFSIRRSGIIIAVAAASLVAATVIFPSFGRVFLPEFQEQTLVNTVLLYPGVSLEATNSAGYAIQDALKGDSRFPYVQLRSGRAPGDADAAGVNLGHLDIELSDSGMKDREATIEKLREEFAKLPGVAPNIGGFISHRMDEVLSGVRSAIAVKIFGSELEQLRTIGSQVDEVMKTVNGIVDLQLEPQVPVEQIQIKFNRGAASRYGLTVGKLSEIIETALNGRVVSQVLENQQTFDLVVWLKPDARQNLDTINNLLVDTPGGNKIPLAQVAAIDNGTGPNTINRENVSRLIVVSANASGRDLRSIVNEIQTKVKQQVQIPSGYYIQYAGQFEAQERATQNILIFSAIAFVVITVIMYLSVKSIPSTAMIMINLPLALVGGIFSVALTGSVISIASLVGFVTLFGVATRNGLLLVDNYNTKYAEGMAFKEVLMKGSMERLNAILMTAFTSALGLAPLVVESGPGKEILQPLSIVVLGGLFTSTALTLVVLPALYAKFGRILLPKRTMPVVANGKAVGAVLEN</sequence>
<feature type="transmembrane region" description="Helical" evidence="7">
    <location>
        <begin position="959"/>
        <end position="978"/>
    </location>
</feature>
<evidence type="ECO:0000256" key="2">
    <source>
        <dbReference type="ARBA" id="ARBA00022448"/>
    </source>
</evidence>
<dbReference type="Gene3D" id="3.30.70.1440">
    <property type="entry name" value="Multidrug efflux transporter AcrB pore domain"/>
    <property type="match status" value="1"/>
</dbReference>
<keyword evidence="9" id="KW-1185">Reference proteome</keyword>
<feature type="transmembrane region" description="Helical" evidence="7">
    <location>
        <begin position="362"/>
        <end position="381"/>
    </location>
</feature>
<dbReference type="EMBL" id="CP030119">
    <property type="protein sequence ID" value="QDL12622.1"/>
    <property type="molecule type" value="Genomic_DNA"/>
</dbReference>
<feature type="transmembrane region" description="Helical" evidence="7">
    <location>
        <begin position="474"/>
        <end position="499"/>
    </location>
</feature>
<dbReference type="RefSeq" id="WP_169263276.1">
    <property type="nucleotide sequence ID" value="NZ_CAWOXK010000002.1"/>
</dbReference>
<evidence type="ECO:0000313" key="8">
    <source>
        <dbReference type="EMBL" id="QDL12622.1"/>
    </source>
</evidence>
<protein>
    <submittedName>
        <fullName evidence="8">CusA/CzcA family heavy metal efflux RND transporter</fullName>
    </submittedName>
</protein>
<evidence type="ECO:0000256" key="5">
    <source>
        <dbReference type="ARBA" id="ARBA00022989"/>
    </source>
</evidence>
<dbReference type="InterPro" id="IPR001036">
    <property type="entry name" value="Acrflvin-R"/>
</dbReference>
<dbReference type="Gene3D" id="3.30.70.1320">
    <property type="entry name" value="Multidrug efflux transporter AcrB pore domain like"/>
    <property type="match status" value="1"/>
</dbReference>
<dbReference type="PRINTS" id="PR00702">
    <property type="entry name" value="ACRIFLAVINRP"/>
</dbReference>
<dbReference type="PANTHER" id="PTHR32063:SF4">
    <property type="entry name" value="SLR6043 PROTEIN"/>
    <property type="match status" value="1"/>
</dbReference>
<feature type="transmembrane region" description="Helical" evidence="7">
    <location>
        <begin position="530"/>
        <end position="554"/>
    </location>
</feature>
<keyword evidence="5 7" id="KW-1133">Transmembrane helix</keyword>
<dbReference type="GO" id="GO:0042910">
    <property type="term" value="F:xenobiotic transmembrane transporter activity"/>
    <property type="evidence" value="ECO:0007669"/>
    <property type="project" value="TreeGrafter"/>
</dbReference>
<keyword evidence="8" id="KW-0614">Plasmid</keyword>
<keyword evidence="3" id="KW-1003">Cell membrane</keyword>
<organism evidence="8 9">
    <name type="scientific">Brasilonema sennae CENA114</name>
    <dbReference type="NCBI Taxonomy" id="415709"/>
    <lineage>
        <taxon>Bacteria</taxon>
        <taxon>Bacillati</taxon>
        <taxon>Cyanobacteriota</taxon>
        <taxon>Cyanophyceae</taxon>
        <taxon>Nostocales</taxon>
        <taxon>Scytonemataceae</taxon>
        <taxon>Brasilonema</taxon>
        <taxon>Bromeliae group (in: Brasilonema)</taxon>
    </lineage>
</organism>
<proteinExistence type="predicted"/>
<evidence type="ECO:0000256" key="1">
    <source>
        <dbReference type="ARBA" id="ARBA00004651"/>
    </source>
</evidence>
<dbReference type="Gene3D" id="3.30.2090.10">
    <property type="entry name" value="Multidrug efflux transporter AcrB TolC docking domain, DN and DC subdomains"/>
    <property type="match status" value="2"/>
</dbReference>
<evidence type="ECO:0000256" key="4">
    <source>
        <dbReference type="ARBA" id="ARBA00022692"/>
    </source>
</evidence>
<comment type="subcellular location">
    <subcellularLocation>
        <location evidence="1">Cell membrane</location>
        <topology evidence="1">Multi-pass membrane protein</topology>
    </subcellularLocation>
</comment>
<dbReference type="SUPFAM" id="SSF82693">
    <property type="entry name" value="Multidrug efflux transporter AcrB pore domain, PN1, PN2, PC1 and PC2 subdomains"/>
    <property type="match status" value="2"/>
</dbReference>
<dbReference type="PANTHER" id="PTHR32063">
    <property type="match status" value="1"/>
</dbReference>
<dbReference type="Proteomes" id="UP000503129">
    <property type="component" value="Plasmid pBOCT1"/>
</dbReference>
<dbReference type="SUPFAM" id="SSF82714">
    <property type="entry name" value="Multidrug efflux transporter AcrB TolC docking domain, DN and DC subdomains"/>
    <property type="match status" value="2"/>
</dbReference>
<dbReference type="AlphaFoldDB" id="A0A856MPY6"/>
<dbReference type="GO" id="GO:0008324">
    <property type="term" value="F:monoatomic cation transmembrane transporter activity"/>
    <property type="evidence" value="ECO:0007669"/>
    <property type="project" value="InterPro"/>
</dbReference>
<feature type="transmembrane region" description="Helical" evidence="7">
    <location>
        <begin position="990"/>
        <end position="1014"/>
    </location>
</feature>
<feature type="transmembrane region" description="Helical" evidence="7">
    <location>
        <begin position="861"/>
        <end position="880"/>
    </location>
</feature>
<accession>A0A856MPY6</accession>
<feature type="transmembrane region" description="Helical" evidence="7">
    <location>
        <begin position="900"/>
        <end position="923"/>
    </location>
</feature>
<evidence type="ECO:0000313" key="9">
    <source>
        <dbReference type="Proteomes" id="UP000503129"/>
    </source>
</evidence>
<dbReference type="InterPro" id="IPR027463">
    <property type="entry name" value="AcrB_DN_DC_subdom"/>
</dbReference>
<dbReference type="KEGG" id="bsen:DP114_33240"/>
<keyword evidence="6 7" id="KW-0472">Membrane</keyword>
<keyword evidence="4 7" id="KW-0812">Transmembrane</keyword>
<feature type="transmembrane region" description="Helical" evidence="7">
    <location>
        <begin position="442"/>
        <end position="462"/>
    </location>
</feature>
<dbReference type="SUPFAM" id="SSF82866">
    <property type="entry name" value="Multidrug efflux transporter AcrB transmembrane domain"/>
    <property type="match status" value="2"/>
</dbReference>
<evidence type="ECO:0000256" key="6">
    <source>
        <dbReference type="ARBA" id="ARBA00023136"/>
    </source>
</evidence>
<dbReference type="NCBIfam" id="TIGR00914">
    <property type="entry name" value="2A0601"/>
    <property type="match status" value="1"/>
</dbReference>
<keyword evidence="2" id="KW-0813">Transport</keyword>
<reference evidence="8 9" key="1">
    <citation type="submission" date="2018-06" db="EMBL/GenBank/DDBJ databases">
        <title>Comparative genomics of Brasilonema spp. strains.</title>
        <authorList>
            <person name="Alvarenga D.O."/>
            <person name="Fiore M.F."/>
            <person name="Varani A.M."/>
        </authorList>
    </citation>
    <scope>NUCLEOTIDE SEQUENCE [LARGE SCALE GENOMIC DNA]</scope>
    <source>
        <strain evidence="8 9">CENA114</strain>
        <plasmid evidence="9">pboct1</plasmid>
    </source>
</reference>